<sequence>MAEVSNPADAGTLPRQTVDAGYLQRLIKETATERLEAGVAVGVKQLEVLKAPLVEFLPAGTTQAPQWIKSIEELERLSKPTRTIVGVVGNTGAGKSSVISAVLDEERLLPTNCMRACTASPTEISYNYSDDPNELYRAEVDFIIAEDWLKDLRSLFSDLLDGNGEVSRECTNQDSDAGVAYAKIRAVYPSKTKESMALSTPEDMVREAAVARVLGTTKKLRTTTSAALYRQLQEYVDSREKNTEKRIEYWPLIKVVRIYTKASALSTGACLVDLPGVQDSNAARAAVAANYMKACTGLWIVAPITRAVDDKTAKSLLGDSFRRQLKYDGTYSAVTFICSKTDDISETEAADSLGLTEDLAPSWRTIDELEDKVEDFKRQIKELKDEKSACQELTEKVNEAWDQWWELKEELDEGKTVYAPGSPSSPGGKRKRQVTDSPARRRKRQSSDFDDSDFSTSEASDGDSDKENAGGSQEEDTRPVLTKEEIDEKIESLKEEKKDLRERKKGIEEKDRAMRAQIKECNAEKEALMDEIRNICIQGRNEYSRGAIKQDFAMGIKELDQENAAEEDEDNFDPDVDIRDYDAVAQSLPVFCVSSRAFQKLSGRLQRDRNSSSGFLSLEDTEIPQLQAHARKLTEAGRAANARRFLNSLVQLLNSMTMWATNDGTRSSMTDKEKRAEETNIRAQLNKLEQDLDTALQKCYADMGRQLYENVYANFDKYIPAAAALASQTATGWGAPRDMGGLLWATYKATCRRYGVYAGAAGPKDFNSELFNPISRQLPSGWERAFQRRLPDSLNAFVARFKAVLKEFHTAAVKRAVDRGSDYHGVNMLGQQLETHGHGLVDIANQAVATMQERQRDASRSFTPTVQEVMRPAYDGCTEERGPGSFKRMKAIMIDHVTRNQEAMFRTATGHVQEALDAMCKEIRQQLEDCIAEKHSAIMQDYLAVLIGAEAAEHKGLPRLERMLRAEMVPILAGIDEAFRVLYEKPPAKPEPAQLEAAKQDPAVSDAPGIMSIKNEDVQEGSSRPDTPSEEMQDAAAGSPFEEEQVEDKKPSLEELEQQGSSSAPSNHGVPVADDRTFIKPEPEVC</sequence>
<comment type="caution">
    <text evidence="5">The sequence shown here is derived from an EMBL/GenBank/DDBJ whole genome shotgun (WGS) entry which is preliminary data.</text>
</comment>
<dbReference type="InterPro" id="IPR056024">
    <property type="entry name" value="DUF7605"/>
</dbReference>
<dbReference type="Pfam" id="PF00350">
    <property type="entry name" value="Dynamin_N"/>
    <property type="match status" value="1"/>
</dbReference>
<dbReference type="PANTHER" id="PTHR36681">
    <property type="entry name" value="NUCLEAR GTPASE, GERMINAL CENTER-ASSOCIATED, TANDEM DUPLICATE 3"/>
    <property type="match status" value="1"/>
</dbReference>
<dbReference type="InterPro" id="IPR027417">
    <property type="entry name" value="P-loop_NTPase"/>
</dbReference>
<protein>
    <recommendedName>
        <fullName evidence="7">Nuclear GTPase SLIP-GC</fullName>
    </recommendedName>
</protein>
<feature type="coiled-coil region" evidence="1">
    <location>
        <begin position="366"/>
        <end position="400"/>
    </location>
</feature>
<feature type="region of interest" description="Disordered" evidence="2">
    <location>
        <begin position="416"/>
        <end position="489"/>
    </location>
</feature>
<dbReference type="SUPFAM" id="SSF52540">
    <property type="entry name" value="P-loop containing nucleoside triphosphate hydrolases"/>
    <property type="match status" value="1"/>
</dbReference>
<evidence type="ECO:0000256" key="2">
    <source>
        <dbReference type="SAM" id="MobiDB-lite"/>
    </source>
</evidence>
<dbReference type="InterPro" id="IPR045063">
    <property type="entry name" value="Dynamin_N"/>
</dbReference>
<keyword evidence="6" id="KW-1185">Reference proteome</keyword>
<feature type="region of interest" description="Disordered" evidence="2">
    <location>
        <begin position="991"/>
        <end position="1086"/>
    </location>
</feature>
<evidence type="ECO:0000256" key="1">
    <source>
        <dbReference type="SAM" id="Coils"/>
    </source>
</evidence>
<feature type="domain" description="DUF7605" evidence="4">
    <location>
        <begin position="737"/>
        <end position="900"/>
    </location>
</feature>
<evidence type="ECO:0000259" key="3">
    <source>
        <dbReference type="Pfam" id="PF00350"/>
    </source>
</evidence>
<name>A0AAN6XF13_9PEZI</name>
<evidence type="ECO:0000313" key="5">
    <source>
        <dbReference type="EMBL" id="KAK4199425.1"/>
    </source>
</evidence>
<organism evidence="5 6">
    <name type="scientific">Triangularia verruculosa</name>
    <dbReference type="NCBI Taxonomy" id="2587418"/>
    <lineage>
        <taxon>Eukaryota</taxon>
        <taxon>Fungi</taxon>
        <taxon>Dikarya</taxon>
        <taxon>Ascomycota</taxon>
        <taxon>Pezizomycotina</taxon>
        <taxon>Sordariomycetes</taxon>
        <taxon>Sordariomycetidae</taxon>
        <taxon>Sordariales</taxon>
        <taxon>Podosporaceae</taxon>
        <taxon>Triangularia</taxon>
    </lineage>
</organism>
<feature type="compositionally biased region" description="Basic and acidic residues" evidence="2">
    <location>
        <begin position="475"/>
        <end position="489"/>
    </location>
</feature>
<evidence type="ECO:0000313" key="6">
    <source>
        <dbReference type="Proteomes" id="UP001303160"/>
    </source>
</evidence>
<dbReference type="Pfam" id="PF24564">
    <property type="entry name" value="DUF7605"/>
    <property type="match status" value="1"/>
</dbReference>
<dbReference type="Proteomes" id="UP001303160">
    <property type="component" value="Unassembled WGS sequence"/>
</dbReference>
<dbReference type="AlphaFoldDB" id="A0AAN6XF13"/>
<reference evidence="5" key="1">
    <citation type="journal article" date="2023" name="Mol. Phylogenet. Evol.">
        <title>Genome-scale phylogeny and comparative genomics of the fungal order Sordariales.</title>
        <authorList>
            <person name="Hensen N."/>
            <person name="Bonometti L."/>
            <person name="Westerberg I."/>
            <person name="Brannstrom I.O."/>
            <person name="Guillou S."/>
            <person name="Cros-Aarteil S."/>
            <person name="Calhoun S."/>
            <person name="Haridas S."/>
            <person name="Kuo A."/>
            <person name="Mondo S."/>
            <person name="Pangilinan J."/>
            <person name="Riley R."/>
            <person name="LaButti K."/>
            <person name="Andreopoulos B."/>
            <person name="Lipzen A."/>
            <person name="Chen C."/>
            <person name="Yan M."/>
            <person name="Daum C."/>
            <person name="Ng V."/>
            <person name="Clum A."/>
            <person name="Steindorff A."/>
            <person name="Ohm R.A."/>
            <person name="Martin F."/>
            <person name="Silar P."/>
            <person name="Natvig D.O."/>
            <person name="Lalanne C."/>
            <person name="Gautier V."/>
            <person name="Ament-Velasquez S.L."/>
            <person name="Kruys A."/>
            <person name="Hutchinson M.I."/>
            <person name="Powell A.J."/>
            <person name="Barry K."/>
            <person name="Miller A.N."/>
            <person name="Grigoriev I.V."/>
            <person name="Debuchy R."/>
            <person name="Gladieux P."/>
            <person name="Hiltunen Thoren M."/>
            <person name="Johannesson H."/>
        </authorList>
    </citation>
    <scope>NUCLEOTIDE SEQUENCE</scope>
    <source>
        <strain evidence="5">CBS 315.58</strain>
    </source>
</reference>
<gene>
    <name evidence="5" type="ORF">QBC40DRAFT_349451</name>
</gene>
<accession>A0AAN6XF13</accession>
<evidence type="ECO:0000259" key="4">
    <source>
        <dbReference type="Pfam" id="PF24564"/>
    </source>
</evidence>
<dbReference type="Gene3D" id="3.40.50.300">
    <property type="entry name" value="P-loop containing nucleotide triphosphate hydrolases"/>
    <property type="match status" value="1"/>
</dbReference>
<evidence type="ECO:0008006" key="7">
    <source>
        <dbReference type="Google" id="ProtNLM"/>
    </source>
</evidence>
<dbReference type="PANTHER" id="PTHR36681:SF3">
    <property type="entry name" value="NUCLEAR GTPASE, GERMINAL CENTER-ASSOCIATED, TANDEM DUPLICATE 3"/>
    <property type="match status" value="1"/>
</dbReference>
<dbReference type="EMBL" id="MU863932">
    <property type="protein sequence ID" value="KAK4199425.1"/>
    <property type="molecule type" value="Genomic_DNA"/>
</dbReference>
<proteinExistence type="predicted"/>
<reference evidence="5" key="2">
    <citation type="submission" date="2023-05" db="EMBL/GenBank/DDBJ databases">
        <authorList>
            <consortium name="Lawrence Berkeley National Laboratory"/>
            <person name="Steindorff A."/>
            <person name="Hensen N."/>
            <person name="Bonometti L."/>
            <person name="Westerberg I."/>
            <person name="Brannstrom I.O."/>
            <person name="Guillou S."/>
            <person name="Cros-Aarteil S."/>
            <person name="Calhoun S."/>
            <person name="Haridas S."/>
            <person name="Kuo A."/>
            <person name="Mondo S."/>
            <person name="Pangilinan J."/>
            <person name="Riley R."/>
            <person name="Labutti K."/>
            <person name="Andreopoulos B."/>
            <person name="Lipzen A."/>
            <person name="Chen C."/>
            <person name="Yanf M."/>
            <person name="Daum C."/>
            <person name="Ng V."/>
            <person name="Clum A."/>
            <person name="Ohm R."/>
            <person name="Martin F."/>
            <person name="Silar P."/>
            <person name="Natvig D."/>
            <person name="Lalanne C."/>
            <person name="Gautier V."/>
            <person name="Ament-Velasquez S.L."/>
            <person name="Kruys A."/>
            <person name="Hutchinson M.I."/>
            <person name="Powell A.J."/>
            <person name="Barry K."/>
            <person name="Miller A.N."/>
            <person name="Grigoriev I.V."/>
            <person name="Debuchy R."/>
            <person name="Gladieux P."/>
            <person name="Thoren M.H."/>
            <person name="Johannesson H."/>
        </authorList>
    </citation>
    <scope>NUCLEOTIDE SEQUENCE</scope>
    <source>
        <strain evidence="5">CBS 315.58</strain>
    </source>
</reference>
<keyword evidence="1" id="KW-0175">Coiled coil</keyword>
<feature type="compositionally biased region" description="Basic and acidic residues" evidence="2">
    <location>
        <begin position="1073"/>
        <end position="1086"/>
    </location>
</feature>
<feature type="domain" description="Dynamin N-terminal" evidence="3">
    <location>
        <begin position="85"/>
        <end position="316"/>
    </location>
</feature>